<dbReference type="EMBL" id="EF640701">
    <property type="protein sequence ID" value="ABR13316.1"/>
    <property type="molecule type" value="mRNA"/>
</dbReference>
<feature type="chain" id="PRO_5002718072" evidence="1">
    <location>
        <begin position="20"/>
        <end position="79"/>
    </location>
</feature>
<protein>
    <submittedName>
        <fullName evidence="2">Putative ribosomal protein L36</fullName>
    </submittedName>
</protein>
<reference evidence="2" key="1">
    <citation type="submission" date="2007-05" db="EMBL/GenBank/DDBJ databases">
        <title>Adventitious shoot regeneration in Prunus dulcis: suppression subtractive hybridization and gene expression profiling toisolate stage specific genes.</title>
        <authorList>
            <person name="Santos A.M."/>
            <person name="Oliver M.J."/>
            <person name="Sanchez A.M."/>
            <person name="Payton P.R."/>
            <person name="Oliveira M.M."/>
        </authorList>
    </citation>
    <scope>NUCLEOTIDE SEQUENCE</scope>
    <source>
        <tissue evidence="2">Leaves induced for adventitious regeneration</tissue>
    </source>
</reference>
<evidence type="ECO:0000313" key="2">
    <source>
        <dbReference type="EMBL" id="ABR13316.1"/>
    </source>
</evidence>
<keyword evidence="1" id="KW-0732">Signal</keyword>
<keyword evidence="2" id="KW-0687">Ribonucleoprotein</keyword>
<keyword evidence="2" id="KW-0689">Ribosomal protein</keyword>
<evidence type="ECO:0000256" key="1">
    <source>
        <dbReference type="SAM" id="SignalP"/>
    </source>
</evidence>
<name>A7Y7N4_PRUDU</name>
<dbReference type="GO" id="GO:0005840">
    <property type="term" value="C:ribosome"/>
    <property type="evidence" value="ECO:0007669"/>
    <property type="project" value="UniProtKB-KW"/>
</dbReference>
<accession>A7Y7N4</accession>
<sequence length="79" mass="9511">HRLLLISRVFFALERLALSLFMSRVGTNYYNSSPPTDQSTFFTNFTNRGPYFHICHSFSYYLLEENKFLEIFNFELYPH</sequence>
<proteinExistence type="evidence at transcript level"/>
<dbReference type="AlphaFoldDB" id="A7Y7N4"/>
<organism evidence="2">
    <name type="scientific">Prunus dulcis</name>
    <name type="common">Almond</name>
    <name type="synonym">Amygdalus dulcis</name>
    <dbReference type="NCBI Taxonomy" id="3755"/>
    <lineage>
        <taxon>Eukaryota</taxon>
        <taxon>Viridiplantae</taxon>
        <taxon>Streptophyta</taxon>
        <taxon>Embryophyta</taxon>
        <taxon>Tracheophyta</taxon>
        <taxon>Spermatophyta</taxon>
        <taxon>Magnoliopsida</taxon>
        <taxon>eudicotyledons</taxon>
        <taxon>Gunneridae</taxon>
        <taxon>Pentapetalae</taxon>
        <taxon>rosids</taxon>
        <taxon>fabids</taxon>
        <taxon>Rosales</taxon>
        <taxon>Rosaceae</taxon>
        <taxon>Amygdaloideae</taxon>
        <taxon>Amygdaleae</taxon>
        <taxon>Prunus</taxon>
    </lineage>
</organism>
<feature type="signal peptide" evidence="1">
    <location>
        <begin position="1"/>
        <end position="19"/>
    </location>
</feature>
<feature type="non-terminal residue" evidence="2">
    <location>
        <position position="1"/>
    </location>
</feature>